<dbReference type="EMBL" id="JAAAPX010000021">
    <property type="protein sequence ID" value="KAF4241417.1"/>
    <property type="molecule type" value="Genomic_DNA"/>
</dbReference>
<name>A0A8H4HBN2_9EURO</name>
<comment type="caution">
    <text evidence="3">The sequence shown here is derived from an EMBL/GenBank/DDBJ whole genome shotgun (WGS) entry which is preliminary data.</text>
</comment>
<feature type="compositionally biased region" description="Basic and acidic residues" evidence="1">
    <location>
        <begin position="102"/>
        <end position="125"/>
    </location>
</feature>
<protein>
    <recommendedName>
        <fullName evidence="2">Myb-like DNA-binding domain-containing protein</fullName>
    </recommendedName>
</protein>
<evidence type="ECO:0000259" key="2">
    <source>
        <dbReference type="Pfam" id="PF22980"/>
    </source>
</evidence>
<dbReference type="AlphaFoldDB" id="A0A8H4HBN2"/>
<sequence length="154" mass="16649">MAPTNPDETVQFLLSCIRYSNSGKVDFNEVARECSIVSRAAAAKRYERLLKAYNEVTKETTTTTTAGSEPDAGAASPDTPSKKPKPAKAGESSKVRAKKARVLKETVLESAHRMVEQRLSPVKEEEVSDAEEEKGLGADADATDVDGETLFDQV</sequence>
<reference evidence="3" key="2">
    <citation type="submission" date="2020-04" db="EMBL/GenBank/DDBJ databases">
        <authorList>
            <person name="Santos R.A.C."/>
            <person name="Steenwyk J.L."/>
            <person name="Rivero-Menendez O."/>
            <person name="Mead M.E."/>
            <person name="Silva L.P."/>
            <person name="Bastos R.W."/>
            <person name="Alastruey-Izquierdo A."/>
            <person name="Goldman G.H."/>
            <person name="Rokas A."/>
        </authorList>
    </citation>
    <scope>NUCLEOTIDE SEQUENCE</scope>
    <source>
        <strain evidence="3">CNM-CM6805</strain>
    </source>
</reference>
<dbReference type="InterPro" id="IPR054505">
    <property type="entry name" value="Myb_DNA-bind_8"/>
</dbReference>
<proteinExistence type="predicted"/>
<evidence type="ECO:0000256" key="1">
    <source>
        <dbReference type="SAM" id="MobiDB-lite"/>
    </source>
</evidence>
<dbReference type="Pfam" id="PF22980">
    <property type="entry name" value="Myb_DNA-bind_8"/>
    <property type="match status" value="1"/>
</dbReference>
<dbReference type="Proteomes" id="UP000653565">
    <property type="component" value="Unassembled WGS sequence"/>
</dbReference>
<accession>A0A8H4HBN2</accession>
<keyword evidence="4" id="KW-1185">Reference proteome</keyword>
<feature type="region of interest" description="Disordered" evidence="1">
    <location>
        <begin position="55"/>
        <end position="154"/>
    </location>
</feature>
<reference evidence="3" key="1">
    <citation type="journal article" date="2020" name="bioRxiv">
        <title>Genomic and phenotypic heterogeneity of clinical isolates of the human pathogens Aspergillus fumigatus, Aspergillus lentulus and Aspergillus fumigatiaffinis.</title>
        <authorList>
            <person name="dos Santos R.A.C."/>
            <person name="Steenwyk J.L."/>
            <person name="Rivero-Menendez O."/>
            <person name="Mead M.E."/>
            <person name="Silva L.P."/>
            <person name="Bastos R.W."/>
            <person name="Alastruey-Izquierdo A."/>
            <person name="Goldman G.H."/>
            <person name="Rokas A."/>
        </authorList>
    </citation>
    <scope>NUCLEOTIDE SEQUENCE</scope>
    <source>
        <strain evidence="3">CNM-CM6805</strain>
    </source>
</reference>
<gene>
    <name evidence="3" type="ORF">CNMCM6805_004075</name>
</gene>
<feature type="compositionally biased region" description="Acidic residues" evidence="1">
    <location>
        <begin position="141"/>
        <end position="154"/>
    </location>
</feature>
<organism evidence="3 4">
    <name type="scientific">Aspergillus fumigatiaffinis</name>
    <dbReference type="NCBI Taxonomy" id="340414"/>
    <lineage>
        <taxon>Eukaryota</taxon>
        <taxon>Fungi</taxon>
        <taxon>Dikarya</taxon>
        <taxon>Ascomycota</taxon>
        <taxon>Pezizomycotina</taxon>
        <taxon>Eurotiomycetes</taxon>
        <taxon>Eurotiomycetidae</taxon>
        <taxon>Eurotiales</taxon>
        <taxon>Aspergillaceae</taxon>
        <taxon>Aspergillus</taxon>
        <taxon>Aspergillus subgen. Fumigati</taxon>
    </lineage>
</organism>
<evidence type="ECO:0000313" key="3">
    <source>
        <dbReference type="EMBL" id="KAF4241417.1"/>
    </source>
</evidence>
<evidence type="ECO:0000313" key="4">
    <source>
        <dbReference type="Proteomes" id="UP000653565"/>
    </source>
</evidence>
<feature type="domain" description="Myb-like DNA-binding" evidence="2">
    <location>
        <begin position="6"/>
        <end position="54"/>
    </location>
</feature>